<dbReference type="OrthoDB" id="301415at2759"/>
<proteinExistence type="predicted"/>
<keyword evidence="2" id="KW-1185">Reference proteome</keyword>
<evidence type="ECO:0000313" key="1">
    <source>
        <dbReference type="EMBL" id="KIM90905.1"/>
    </source>
</evidence>
<dbReference type="HOGENOM" id="CLU_2050484_0_0_1"/>
<evidence type="ECO:0000313" key="2">
    <source>
        <dbReference type="Proteomes" id="UP000054166"/>
    </source>
</evidence>
<protein>
    <submittedName>
        <fullName evidence="1">Uncharacterized protein</fullName>
    </submittedName>
</protein>
<reference evidence="1 2" key="1">
    <citation type="submission" date="2014-04" db="EMBL/GenBank/DDBJ databases">
        <authorList>
            <consortium name="DOE Joint Genome Institute"/>
            <person name="Kuo A."/>
            <person name="Tarkka M."/>
            <person name="Buscot F."/>
            <person name="Kohler A."/>
            <person name="Nagy L.G."/>
            <person name="Floudas D."/>
            <person name="Copeland A."/>
            <person name="Barry K.W."/>
            <person name="Cichocki N."/>
            <person name="Veneault-Fourrey C."/>
            <person name="LaButti K."/>
            <person name="Lindquist E.A."/>
            <person name="Lipzen A."/>
            <person name="Lundell T."/>
            <person name="Morin E."/>
            <person name="Murat C."/>
            <person name="Sun H."/>
            <person name="Tunlid A."/>
            <person name="Henrissat B."/>
            <person name="Grigoriev I.V."/>
            <person name="Hibbett D.S."/>
            <person name="Martin F."/>
            <person name="Nordberg H.P."/>
            <person name="Cantor M.N."/>
            <person name="Hua S.X."/>
        </authorList>
    </citation>
    <scope>NUCLEOTIDE SEQUENCE [LARGE SCALE GENOMIC DNA]</scope>
    <source>
        <strain evidence="1 2">F 1598</strain>
    </source>
</reference>
<dbReference type="Proteomes" id="UP000054166">
    <property type="component" value="Unassembled WGS sequence"/>
</dbReference>
<dbReference type="STRING" id="765440.A0A0C3G3M9"/>
<dbReference type="AlphaFoldDB" id="A0A0C3G3M9"/>
<name>A0A0C3G3M9_PILCF</name>
<gene>
    <name evidence="1" type="ORF">PILCRDRAFT_1145</name>
</gene>
<reference evidence="2" key="2">
    <citation type="submission" date="2015-01" db="EMBL/GenBank/DDBJ databases">
        <title>Evolutionary Origins and Diversification of the Mycorrhizal Mutualists.</title>
        <authorList>
            <consortium name="DOE Joint Genome Institute"/>
            <consortium name="Mycorrhizal Genomics Consortium"/>
            <person name="Kohler A."/>
            <person name="Kuo A."/>
            <person name="Nagy L.G."/>
            <person name="Floudas D."/>
            <person name="Copeland A."/>
            <person name="Barry K.W."/>
            <person name="Cichocki N."/>
            <person name="Veneault-Fourrey C."/>
            <person name="LaButti K."/>
            <person name="Lindquist E.A."/>
            <person name="Lipzen A."/>
            <person name="Lundell T."/>
            <person name="Morin E."/>
            <person name="Murat C."/>
            <person name="Riley R."/>
            <person name="Ohm R."/>
            <person name="Sun H."/>
            <person name="Tunlid A."/>
            <person name="Henrissat B."/>
            <person name="Grigoriev I.V."/>
            <person name="Hibbett D.S."/>
            <person name="Martin F."/>
        </authorList>
    </citation>
    <scope>NUCLEOTIDE SEQUENCE [LARGE SCALE GENOMIC DNA]</scope>
    <source>
        <strain evidence="2">F 1598</strain>
    </source>
</reference>
<sequence length="120" mass="13658">MSFEDMNNGDLTDKLALLHLGQYFMETFYVRALFYEVKALPRVSWNMKGSFVSMLETPPPQAPDNYDDDTRSLIFSTFLATAIFPYSLSFKEVKFSGNMEVGHNSDAVGKLLMHLPIIFS</sequence>
<accession>A0A0C3G3M9</accession>
<organism evidence="1 2">
    <name type="scientific">Piloderma croceum (strain F 1598)</name>
    <dbReference type="NCBI Taxonomy" id="765440"/>
    <lineage>
        <taxon>Eukaryota</taxon>
        <taxon>Fungi</taxon>
        <taxon>Dikarya</taxon>
        <taxon>Basidiomycota</taxon>
        <taxon>Agaricomycotina</taxon>
        <taxon>Agaricomycetes</taxon>
        <taxon>Agaricomycetidae</taxon>
        <taxon>Atheliales</taxon>
        <taxon>Atheliaceae</taxon>
        <taxon>Piloderma</taxon>
    </lineage>
</organism>
<dbReference type="InParanoid" id="A0A0C3G3M9"/>
<dbReference type="EMBL" id="KN832972">
    <property type="protein sequence ID" value="KIM90905.1"/>
    <property type="molecule type" value="Genomic_DNA"/>
</dbReference>